<name>A0ABW5PDV7_9BACL</name>
<proteinExistence type="predicted"/>
<evidence type="ECO:0000256" key="1">
    <source>
        <dbReference type="SAM" id="Phobius"/>
    </source>
</evidence>
<organism evidence="2 3">
    <name type="scientific">Paenibacillus gansuensis</name>
    <dbReference type="NCBI Taxonomy" id="306542"/>
    <lineage>
        <taxon>Bacteria</taxon>
        <taxon>Bacillati</taxon>
        <taxon>Bacillota</taxon>
        <taxon>Bacilli</taxon>
        <taxon>Bacillales</taxon>
        <taxon>Paenibacillaceae</taxon>
        <taxon>Paenibacillus</taxon>
    </lineage>
</organism>
<accession>A0ABW5PDV7</accession>
<gene>
    <name evidence="2" type="ORF">ACFSUF_08715</name>
</gene>
<keyword evidence="1" id="KW-1133">Transmembrane helix</keyword>
<dbReference type="RefSeq" id="WP_377602120.1">
    <property type="nucleotide sequence ID" value="NZ_JBHUME010000007.1"/>
</dbReference>
<keyword evidence="1" id="KW-0472">Membrane</keyword>
<feature type="transmembrane region" description="Helical" evidence="1">
    <location>
        <begin position="131"/>
        <end position="150"/>
    </location>
</feature>
<keyword evidence="1" id="KW-0812">Transmembrane</keyword>
<dbReference type="Proteomes" id="UP001597541">
    <property type="component" value="Unassembled WGS sequence"/>
</dbReference>
<feature type="transmembrane region" description="Helical" evidence="1">
    <location>
        <begin position="43"/>
        <end position="68"/>
    </location>
</feature>
<dbReference type="EMBL" id="JBHUME010000007">
    <property type="protein sequence ID" value="MFD2612502.1"/>
    <property type="molecule type" value="Genomic_DNA"/>
</dbReference>
<evidence type="ECO:0000313" key="3">
    <source>
        <dbReference type="Proteomes" id="UP001597541"/>
    </source>
</evidence>
<evidence type="ECO:0008006" key="4">
    <source>
        <dbReference type="Google" id="ProtNLM"/>
    </source>
</evidence>
<protein>
    <recommendedName>
        <fullName evidence="4">Yip1 domain-containing protein</fullName>
    </recommendedName>
</protein>
<feature type="transmembrane region" description="Helical" evidence="1">
    <location>
        <begin position="186"/>
        <end position="207"/>
    </location>
</feature>
<feature type="transmembrane region" description="Helical" evidence="1">
    <location>
        <begin position="155"/>
        <end position="174"/>
    </location>
</feature>
<evidence type="ECO:0000313" key="2">
    <source>
        <dbReference type="EMBL" id="MFD2612502.1"/>
    </source>
</evidence>
<keyword evidence="3" id="KW-1185">Reference proteome</keyword>
<feature type="transmembrane region" description="Helical" evidence="1">
    <location>
        <begin position="89"/>
        <end position="111"/>
    </location>
</feature>
<sequence length="208" mass="22597">MSGLGTSQPGTAQKHSFQAFSKEVGNILRNPYRCLDFQASRDAVFGFTGILAGILGFMLWGWVLLVRIDRLFGSYFKDGLMRIILGERIVSVLLMTSLCSLVVLFGTVWMFGSLLGTRKSDVRQLITVLGSVQWVAGAGITAAAVITLLLPNLGWIVLLASLITVGMLTLQIAYDLFGTATASSRYRMLIGSAIVYPLGFFVLFSTLV</sequence>
<comment type="caution">
    <text evidence="2">The sequence shown here is derived from an EMBL/GenBank/DDBJ whole genome shotgun (WGS) entry which is preliminary data.</text>
</comment>
<reference evidence="3" key="1">
    <citation type="journal article" date="2019" name="Int. J. Syst. Evol. Microbiol.">
        <title>The Global Catalogue of Microorganisms (GCM) 10K type strain sequencing project: providing services to taxonomists for standard genome sequencing and annotation.</title>
        <authorList>
            <consortium name="The Broad Institute Genomics Platform"/>
            <consortium name="The Broad Institute Genome Sequencing Center for Infectious Disease"/>
            <person name="Wu L."/>
            <person name="Ma J."/>
        </authorList>
    </citation>
    <scope>NUCLEOTIDE SEQUENCE [LARGE SCALE GENOMIC DNA]</scope>
    <source>
        <strain evidence="3">KCTC 3950</strain>
    </source>
</reference>